<organism evidence="3 4">
    <name type="scientific">Tanacetum coccineum</name>
    <dbReference type="NCBI Taxonomy" id="301880"/>
    <lineage>
        <taxon>Eukaryota</taxon>
        <taxon>Viridiplantae</taxon>
        <taxon>Streptophyta</taxon>
        <taxon>Embryophyta</taxon>
        <taxon>Tracheophyta</taxon>
        <taxon>Spermatophyta</taxon>
        <taxon>Magnoliopsida</taxon>
        <taxon>eudicotyledons</taxon>
        <taxon>Gunneridae</taxon>
        <taxon>Pentapetalae</taxon>
        <taxon>asterids</taxon>
        <taxon>campanulids</taxon>
        <taxon>Asterales</taxon>
        <taxon>Asteraceae</taxon>
        <taxon>Asteroideae</taxon>
        <taxon>Anthemideae</taxon>
        <taxon>Anthemidinae</taxon>
        <taxon>Tanacetum</taxon>
    </lineage>
</organism>
<feature type="compositionally biased region" description="Polar residues" evidence="1">
    <location>
        <begin position="123"/>
        <end position="134"/>
    </location>
</feature>
<dbReference type="PANTHER" id="PTHR11439:SF509">
    <property type="entry name" value="RNA-DIRECTED DNA POLYMERASE"/>
    <property type="match status" value="1"/>
</dbReference>
<accession>A0ABQ5I0J5</accession>
<evidence type="ECO:0000256" key="1">
    <source>
        <dbReference type="SAM" id="MobiDB-lite"/>
    </source>
</evidence>
<protein>
    <submittedName>
        <fullName evidence="3">Ribonuclease H-like domain, reverse transcriptase, RNA-dependent DNA polymerase</fullName>
    </submittedName>
</protein>
<feature type="domain" description="Reverse transcriptase Ty1/copia-type" evidence="2">
    <location>
        <begin position="232"/>
        <end position="307"/>
    </location>
</feature>
<evidence type="ECO:0000313" key="4">
    <source>
        <dbReference type="Proteomes" id="UP001151760"/>
    </source>
</evidence>
<dbReference type="PANTHER" id="PTHR11439">
    <property type="entry name" value="GAG-POL-RELATED RETROTRANSPOSON"/>
    <property type="match status" value="1"/>
</dbReference>
<dbReference type="Pfam" id="PF07727">
    <property type="entry name" value="RVT_2"/>
    <property type="match status" value="2"/>
</dbReference>
<feature type="domain" description="Reverse transcriptase Ty1/copia-type" evidence="2">
    <location>
        <begin position="312"/>
        <end position="373"/>
    </location>
</feature>
<dbReference type="Proteomes" id="UP001151760">
    <property type="component" value="Unassembled WGS sequence"/>
</dbReference>
<proteinExistence type="predicted"/>
<name>A0ABQ5I0J5_9ASTR</name>
<reference evidence="3" key="2">
    <citation type="submission" date="2022-01" db="EMBL/GenBank/DDBJ databases">
        <authorList>
            <person name="Yamashiro T."/>
            <person name="Shiraishi A."/>
            <person name="Satake H."/>
            <person name="Nakayama K."/>
        </authorList>
    </citation>
    <scope>NUCLEOTIDE SEQUENCE</scope>
</reference>
<feature type="region of interest" description="Disordered" evidence="1">
    <location>
        <begin position="57"/>
        <end position="134"/>
    </location>
</feature>
<feature type="non-terminal residue" evidence="3">
    <location>
        <position position="1"/>
    </location>
</feature>
<dbReference type="EMBL" id="BQNB010020215">
    <property type="protein sequence ID" value="GJT93568.1"/>
    <property type="molecule type" value="Genomic_DNA"/>
</dbReference>
<sequence>TQANSDSECDEQVIVVPSFPSNSFSGTKVNEASDMVESSSDYAEELARLQKQAYEANATAEKHLSQADLATSRNRVPAGKVDSAAGVTDGPTDPSTPVFQPVHTVAPSLPPGHSLGSSEHSTRYPSPSDLANSMSSYSEMEDIHHHPDSGIFSSSSYDDDFSGTITNLASSVVVDSVPTKRVYTIHPQTQILGDLTSPVQTRGTLKNVAQALNDPAWVEAMQEEMQQFINQKVWQLVPLPDRKIAIGTKWILKNKRDARGIIVRNKARLVAQGHKQEEGIDYDEVFAPVARIEAIRLFLAFASYMGFMAWCDAFEVLMKGEFEISAMGELTFFLGLQVKQKPDGIFISQAKYVQDMLKKFDMESVRPVTTPFEASKPKSKDEPNDAVNVHLYRSMIGSLMYLTASRPDIQFAVSAYSRHQVTPLTSNLNVVKKIFKYLKGQPTLGLWYPRDSPFVLEAYSDSDYAGSNGDRKSTTGGCQFLGRRLIS</sequence>
<evidence type="ECO:0000259" key="2">
    <source>
        <dbReference type="Pfam" id="PF07727"/>
    </source>
</evidence>
<keyword evidence="4" id="KW-1185">Reference proteome</keyword>
<dbReference type="InterPro" id="IPR013103">
    <property type="entry name" value="RVT_2"/>
</dbReference>
<evidence type="ECO:0000313" key="3">
    <source>
        <dbReference type="EMBL" id="GJT93568.1"/>
    </source>
</evidence>
<comment type="caution">
    <text evidence="3">The sequence shown here is derived from an EMBL/GenBank/DDBJ whole genome shotgun (WGS) entry which is preliminary data.</text>
</comment>
<gene>
    <name evidence="3" type="ORF">Tco_1082413</name>
</gene>
<reference evidence="3" key="1">
    <citation type="journal article" date="2022" name="Int. J. Mol. Sci.">
        <title>Draft Genome of Tanacetum Coccineum: Genomic Comparison of Closely Related Tanacetum-Family Plants.</title>
        <authorList>
            <person name="Yamashiro T."/>
            <person name="Shiraishi A."/>
            <person name="Nakayama K."/>
            <person name="Satake H."/>
        </authorList>
    </citation>
    <scope>NUCLEOTIDE SEQUENCE</scope>
</reference>